<reference evidence="2" key="1">
    <citation type="submission" date="2021-02" db="EMBL/GenBank/DDBJ databases">
        <authorList>
            <person name="Dougan E. K."/>
            <person name="Rhodes N."/>
            <person name="Thang M."/>
            <person name="Chan C."/>
        </authorList>
    </citation>
    <scope>NUCLEOTIDE SEQUENCE</scope>
</reference>
<proteinExistence type="predicted"/>
<comment type="caution">
    <text evidence="2">The sequence shown here is derived from an EMBL/GenBank/DDBJ whole genome shotgun (WGS) entry which is preliminary data.</text>
</comment>
<feature type="region of interest" description="Disordered" evidence="1">
    <location>
        <begin position="1"/>
        <end position="28"/>
    </location>
</feature>
<keyword evidence="3" id="KW-1185">Reference proteome</keyword>
<gene>
    <name evidence="2" type="primary">BBS7</name>
    <name evidence="2" type="ORF">SNAT2548_LOCUS30875</name>
</gene>
<evidence type="ECO:0000313" key="3">
    <source>
        <dbReference type="Proteomes" id="UP000604046"/>
    </source>
</evidence>
<sequence>MHTTQHRQREEISPSGKRKAGEEDLGESLSARETVELIRQTIKGELQVVSEVKAAMDHVKQRIDCVEAEVTKQMGGTIQILNKITDKQDTQGKHIAQLRDDQEGLVNRIELLEGKMASFSPAVSTASTEGGEKTPAIIMGGWPEDQQASATLEKAKEMVRRLRININMEHAFVPGVRRGYAIVPYGPQGGETPEQMRTRIRESLTKAKEANVKLGTRASGEAQNFWMSISQSPERRRRAHFGKGREQVTLGSGVAIGDGVV</sequence>
<name>A0A812U3H1_9DINO</name>
<evidence type="ECO:0000313" key="2">
    <source>
        <dbReference type="EMBL" id="CAE7549812.1"/>
    </source>
</evidence>
<dbReference type="Proteomes" id="UP000604046">
    <property type="component" value="Unassembled WGS sequence"/>
</dbReference>
<dbReference type="AlphaFoldDB" id="A0A812U3H1"/>
<evidence type="ECO:0000256" key="1">
    <source>
        <dbReference type="SAM" id="MobiDB-lite"/>
    </source>
</evidence>
<organism evidence="2 3">
    <name type="scientific">Symbiodinium natans</name>
    <dbReference type="NCBI Taxonomy" id="878477"/>
    <lineage>
        <taxon>Eukaryota</taxon>
        <taxon>Sar</taxon>
        <taxon>Alveolata</taxon>
        <taxon>Dinophyceae</taxon>
        <taxon>Suessiales</taxon>
        <taxon>Symbiodiniaceae</taxon>
        <taxon>Symbiodinium</taxon>
    </lineage>
</organism>
<accession>A0A812U3H1</accession>
<protein>
    <submittedName>
        <fullName evidence="2">BBS7 protein</fullName>
    </submittedName>
</protein>
<dbReference type="EMBL" id="CAJNDS010002629">
    <property type="protein sequence ID" value="CAE7549812.1"/>
    <property type="molecule type" value="Genomic_DNA"/>
</dbReference>
<dbReference type="OrthoDB" id="416828at2759"/>